<keyword evidence="6" id="KW-1185">Reference proteome</keyword>
<dbReference type="EMBL" id="CM010722">
    <property type="protein sequence ID" value="RZC74422.1"/>
    <property type="molecule type" value="Genomic_DNA"/>
</dbReference>
<protein>
    <recommendedName>
        <fullName evidence="4">CCT domain-containing protein</fullName>
    </recommendedName>
</protein>
<evidence type="ECO:0000313" key="6">
    <source>
        <dbReference type="Proteomes" id="UP000316621"/>
    </source>
</evidence>
<sequence>MDYAMYDQQSIQQFLLYLAEDETNDLVYQPTNNNWQLFTPPPPPSPAPATTRFIPKVPFFGGMLTESFEDVKDFSSIITTRIRSIAAAARKAKVLRYKEKKKRRNFMKKIRYPSRKAYAEIRPRIRGRFIKVPTPNPPIVNHTELSS</sequence>
<reference evidence="5 6" key="1">
    <citation type="journal article" date="2018" name="Science">
        <title>The opium poppy genome and morphinan production.</title>
        <authorList>
            <person name="Guo L."/>
            <person name="Winzer T."/>
            <person name="Yang X."/>
            <person name="Li Y."/>
            <person name="Ning Z."/>
            <person name="He Z."/>
            <person name="Teodor R."/>
            <person name="Lu Y."/>
            <person name="Bowser T.A."/>
            <person name="Graham I.A."/>
            <person name="Ye K."/>
        </authorList>
    </citation>
    <scope>NUCLEOTIDE SEQUENCE [LARGE SCALE GENOMIC DNA]</scope>
    <source>
        <strain evidence="6">cv. HN1</strain>
        <tissue evidence="5">Leaves</tissue>
    </source>
</reference>
<dbReference type="GO" id="GO:0003700">
    <property type="term" value="F:DNA-binding transcription factor activity"/>
    <property type="evidence" value="ECO:0007669"/>
    <property type="project" value="TreeGrafter"/>
</dbReference>
<evidence type="ECO:0000256" key="2">
    <source>
        <dbReference type="ARBA" id="ARBA00023242"/>
    </source>
</evidence>
<accession>A0A4Y7KPW1</accession>
<proteinExistence type="predicted"/>
<dbReference type="InterPro" id="IPR010402">
    <property type="entry name" value="CCT_domain"/>
</dbReference>
<comment type="subcellular location">
    <subcellularLocation>
        <location evidence="1 3">Nucleus</location>
    </subcellularLocation>
</comment>
<dbReference type="PANTHER" id="PTHR31319:SF77">
    <property type="entry name" value="ZINC FINGER PROTEIN CONSTANS-LIKE 4"/>
    <property type="match status" value="1"/>
</dbReference>
<dbReference type="Gramene" id="RZC74422">
    <property type="protein sequence ID" value="RZC74422"/>
    <property type="gene ID" value="C5167_049902"/>
</dbReference>
<feature type="domain" description="CCT" evidence="4">
    <location>
        <begin position="90"/>
        <end position="132"/>
    </location>
</feature>
<dbReference type="AlphaFoldDB" id="A0A4Y7KPW1"/>
<evidence type="ECO:0000256" key="1">
    <source>
        <dbReference type="ARBA" id="ARBA00004123"/>
    </source>
</evidence>
<dbReference type="PROSITE" id="PS51017">
    <property type="entry name" value="CCT"/>
    <property type="match status" value="1"/>
</dbReference>
<dbReference type="STRING" id="3469.A0A4Y7KPW1"/>
<dbReference type="InterPro" id="IPR045281">
    <property type="entry name" value="CONSTANS-like"/>
</dbReference>
<keyword evidence="2 3" id="KW-0539">Nucleus</keyword>
<dbReference type="OrthoDB" id="153872at2759"/>
<dbReference type="Pfam" id="PF06203">
    <property type="entry name" value="CCT"/>
    <property type="match status" value="1"/>
</dbReference>
<dbReference type="PANTHER" id="PTHR31319">
    <property type="entry name" value="ZINC FINGER PROTEIN CONSTANS-LIKE 4"/>
    <property type="match status" value="1"/>
</dbReference>
<evidence type="ECO:0000259" key="4">
    <source>
        <dbReference type="PROSITE" id="PS51017"/>
    </source>
</evidence>
<dbReference type="Proteomes" id="UP000316621">
    <property type="component" value="Chromosome 8"/>
</dbReference>
<dbReference type="GO" id="GO:0005634">
    <property type="term" value="C:nucleus"/>
    <property type="evidence" value="ECO:0007669"/>
    <property type="project" value="UniProtKB-SubCell"/>
</dbReference>
<organism evidence="5 6">
    <name type="scientific">Papaver somniferum</name>
    <name type="common">Opium poppy</name>
    <dbReference type="NCBI Taxonomy" id="3469"/>
    <lineage>
        <taxon>Eukaryota</taxon>
        <taxon>Viridiplantae</taxon>
        <taxon>Streptophyta</taxon>
        <taxon>Embryophyta</taxon>
        <taxon>Tracheophyta</taxon>
        <taxon>Spermatophyta</taxon>
        <taxon>Magnoliopsida</taxon>
        <taxon>Ranunculales</taxon>
        <taxon>Papaveraceae</taxon>
        <taxon>Papaveroideae</taxon>
        <taxon>Papaver</taxon>
    </lineage>
</organism>
<dbReference type="GO" id="GO:0009909">
    <property type="term" value="P:regulation of flower development"/>
    <property type="evidence" value="ECO:0007669"/>
    <property type="project" value="InterPro"/>
</dbReference>
<evidence type="ECO:0000256" key="3">
    <source>
        <dbReference type="PROSITE-ProRule" id="PRU00357"/>
    </source>
</evidence>
<gene>
    <name evidence="5" type="ORF">C5167_049902</name>
</gene>
<evidence type="ECO:0000313" key="5">
    <source>
        <dbReference type="EMBL" id="RZC74422.1"/>
    </source>
</evidence>
<name>A0A4Y7KPW1_PAPSO</name>